<proteinExistence type="inferred from homology"/>
<dbReference type="GO" id="GO:0015444">
    <property type="term" value="F:P-type magnesium transporter activity"/>
    <property type="evidence" value="ECO:0007669"/>
    <property type="project" value="UniProtKB-EC"/>
</dbReference>
<dbReference type="SUPFAM" id="SSF56784">
    <property type="entry name" value="HAD-like"/>
    <property type="match status" value="1"/>
</dbReference>
<dbReference type="SMART" id="SM00831">
    <property type="entry name" value="Cation_ATPase_N"/>
    <property type="match status" value="1"/>
</dbReference>
<dbReference type="InterPro" id="IPR018303">
    <property type="entry name" value="ATPase_P-typ_P_site"/>
</dbReference>
<evidence type="ECO:0000256" key="5">
    <source>
        <dbReference type="ARBA" id="ARBA00013555"/>
    </source>
</evidence>
<feature type="transmembrane region" description="Helical" evidence="18">
    <location>
        <begin position="720"/>
        <end position="742"/>
    </location>
</feature>
<comment type="subcellular location">
    <subcellularLocation>
        <location evidence="2">Cell inner membrane</location>
        <topology evidence="2">Multi-pass membrane protein</topology>
    </subcellularLocation>
</comment>
<dbReference type="GO" id="GO:0016887">
    <property type="term" value="F:ATP hydrolysis activity"/>
    <property type="evidence" value="ECO:0007669"/>
    <property type="project" value="InterPro"/>
</dbReference>
<dbReference type="InterPro" id="IPR059000">
    <property type="entry name" value="ATPase_P-type_domA"/>
</dbReference>
<dbReference type="EMBL" id="JASJOU010000001">
    <property type="protein sequence ID" value="MDJ1500318.1"/>
    <property type="molecule type" value="Genomic_DNA"/>
</dbReference>
<feature type="transmembrane region" description="Helical" evidence="18">
    <location>
        <begin position="754"/>
        <end position="771"/>
    </location>
</feature>
<evidence type="ECO:0000256" key="18">
    <source>
        <dbReference type="SAM" id="Phobius"/>
    </source>
</evidence>
<dbReference type="InterPro" id="IPR023214">
    <property type="entry name" value="HAD_sf"/>
</dbReference>
<dbReference type="GO" id="GO:0005524">
    <property type="term" value="F:ATP binding"/>
    <property type="evidence" value="ECO:0007669"/>
    <property type="project" value="UniProtKB-KW"/>
</dbReference>
<name>A0AAE3R3Q8_9BACT</name>
<dbReference type="Pfam" id="PF13246">
    <property type="entry name" value="Cation_ATPase"/>
    <property type="match status" value="1"/>
</dbReference>
<dbReference type="Pfam" id="PF00122">
    <property type="entry name" value="E1-E2_ATPase"/>
    <property type="match status" value="1"/>
</dbReference>
<dbReference type="PROSITE" id="PS00154">
    <property type="entry name" value="ATPASE_E1_E2"/>
    <property type="match status" value="1"/>
</dbReference>
<evidence type="ECO:0000256" key="4">
    <source>
        <dbReference type="ARBA" id="ARBA00012786"/>
    </source>
</evidence>
<feature type="transmembrane region" description="Helical" evidence="18">
    <location>
        <begin position="809"/>
        <end position="830"/>
    </location>
</feature>
<dbReference type="InterPro" id="IPR001757">
    <property type="entry name" value="P_typ_ATPase"/>
</dbReference>
<dbReference type="AlphaFoldDB" id="A0AAE3R3Q8"/>
<feature type="transmembrane region" description="Helical" evidence="18">
    <location>
        <begin position="272"/>
        <end position="297"/>
    </location>
</feature>
<dbReference type="PANTHER" id="PTHR42861">
    <property type="entry name" value="CALCIUM-TRANSPORTING ATPASE"/>
    <property type="match status" value="1"/>
</dbReference>
<evidence type="ECO:0000256" key="6">
    <source>
        <dbReference type="ARBA" id="ARBA00022475"/>
    </source>
</evidence>
<dbReference type="NCBIfam" id="TIGR01494">
    <property type="entry name" value="ATPase_P-type"/>
    <property type="match status" value="2"/>
</dbReference>
<comment type="similarity">
    <text evidence="3">Belongs to the cation transport ATPase (P-type) (TC 3.A.3) family. Type IIIB subfamily.</text>
</comment>
<feature type="transmembrane region" description="Helical" evidence="18">
    <location>
        <begin position="242"/>
        <end position="260"/>
    </location>
</feature>
<feature type="domain" description="Cation-transporting P-type ATPase N-terminal" evidence="19">
    <location>
        <begin position="6"/>
        <end position="79"/>
    </location>
</feature>
<dbReference type="InterPro" id="IPR023299">
    <property type="entry name" value="ATPase_P-typ_cyto_dom_N"/>
</dbReference>
<keyword evidence="7" id="KW-0997">Cell inner membrane</keyword>
<dbReference type="Gene3D" id="1.20.1110.10">
    <property type="entry name" value="Calcium-transporting ATPase, transmembrane domain"/>
    <property type="match status" value="1"/>
</dbReference>
<evidence type="ECO:0000256" key="7">
    <source>
        <dbReference type="ARBA" id="ARBA00022519"/>
    </source>
</evidence>
<dbReference type="Gene3D" id="2.70.150.10">
    <property type="entry name" value="Calcium-transporting ATPase, cytoplasmic transduction domain A"/>
    <property type="match status" value="1"/>
</dbReference>
<evidence type="ECO:0000256" key="12">
    <source>
        <dbReference type="ARBA" id="ARBA00022842"/>
    </source>
</evidence>
<dbReference type="Pfam" id="PF00690">
    <property type="entry name" value="Cation_ATPase_N"/>
    <property type="match status" value="1"/>
</dbReference>
<dbReference type="EC" id="7.2.2.14" evidence="4"/>
<keyword evidence="9 18" id="KW-0812">Transmembrane</keyword>
<keyword evidence="12" id="KW-0460">Magnesium</keyword>
<dbReference type="SUPFAM" id="SSF81653">
    <property type="entry name" value="Calcium ATPase, transduction domain A"/>
    <property type="match status" value="1"/>
</dbReference>
<feature type="transmembrane region" description="Helical" evidence="18">
    <location>
        <begin position="83"/>
        <end position="99"/>
    </location>
</feature>
<evidence type="ECO:0000259" key="19">
    <source>
        <dbReference type="SMART" id="SM00831"/>
    </source>
</evidence>
<dbReference type="GO" id="GO:0005886">
    <property type="term" value="C:plasma membrane"/>
    <property type="evidence" value="ECO:0007669"/>
    <property type="project" value="UniProtKB-SubCell"/>
</dbReference>
<keyword evidence="10" id="KW-0547">Nucleotide-binding</keyword>
<dbReference type="InterPro" id="IPR004014">
    <property type="entry name" value="ATPase_P-typ_cation-transptr_N"/>
</dbReference>
<dbReference type="InterPro" id="IPR023298">
    <property type="entry name" value="ATPase_P-typ_TM_dom_sf"/>
</dbReference>
<dbReference type="InterPro" id="IPR006068">
    <property type="entry name" value="ATPase_P-typ_cation-transptr_C"/>
</dbReference>
<dbReference type="PRINTS" id="PR01836">
    <property type="entry name" value="MGATPASE"/>
</dbReference>
<evidence type="ECO:0000313" key="20">
    <source>
        <dbReference type="EMBL" id="MDJ1500318.1"/>
    </source>
</evidence>
<dbReference type="RefSeq" id="WP_314509840.1">
    <property type="nucleotide sequence ID" value="NZ_JASJOU010000001.1"/>
</dbReference>
<reference evidence="20" key="1">
    <citation type="submission" date="2023-05" db="EMBL/GenBank/DDBJ databases">
        <authorList>
            <person name="Zhang X."/>
        </authorList>
    </citation>
    <scope>NUCLEOTIDE SEQUENCE</scope>
    <source>
        <strain evidence="20">BD1B2-1</strain>
    </source>
</reference>
<dbReference type="NCBIfam" id="TIGR01524">
    <property type="entry name" value="ATPase-IIIB_Mg"/>
    <property type="match status" value="1"/>
</dbReference>
<evidence type="ECO:0000256" key="1">
    <source>
        <dbReference type="ARBA" id="ARBA00003954"/>
    </source>
</evidence>
<organism evidence="20 21">
    <name type="scientific">Xanthocytophaga agilis</name>
    <dbReference type="NCBI Taxonomy" id="3048010"/>
    <lineage>
        <taxon>Bacteria</taxon>
        <taxon>Pseudomonadati</taxon>
        <taxon>Bacteroidota</taxon>
        <taxon>Cytophagia</taxon>
        <taxon>Cytophagales</taxon>
        <taxon>Rhodocytophagaceae</taxon>
        <taxon>Xanthocytophaga</taxon>
    </lineage>
</organism>
<dbReference type="Pfam" id="PF00689">
    <property type="entry name" value="Cation_ATPase_C"/>
    <property type="match status" value="1"/>
</dbReference>
<evidence type="ECO:0000256" key="2">
    <source>
        <dbReference type="ARBA" id="ARBA00004429"/>
    </source>
</evidence>
<comment type="catalytic activity">
    <reaction evidence="17">
        <text>Mg(2+)(out) + ATP + H2O = Mg(2+)(in) + ADP + phosphate + H(+)</text>
        <dbReference type="Rhea" id="RHEA:10260"/>
        <dbReference type="ChEBI" id="CHEBI:15377"/>
        <dbReference type="ChEBI" id="CHEBI:15378"/>
        <dbReference type="ChEBI" id="CHEBI:18420"/>
        <dbReference type="ChEBI" id="CHEBI:30616"/>
        <dbReference type="ChEBI" id="CHEBI:43474"/>
        <dbReference type="ChEBI" id="CHEBI:456216"/>
        <dbReference type="EC" id="7.2.2.14"/>
    </reaction>
</comment>
<evidence type="ECO:0000313" key="21">
    <source>
        <dbReference type="Proteomes" id="UP001232063"/>
    </source>
</evidence>
<keyword evidence="8" id="KW-0597">Phosphoprotein</keyword>
<evidence type="ECO:0000256" key="15">
    <source>
        <dbReference type="ARBA" id="ARBA00023136"/>
    </source>
</evidence>
<dbReference type="InterPro" id="IPR006415">
    <property type="entry name" value="P-type_ATPase_IIIB"/>
</dbReference>
<dbReference type="InterPro" id="IPR036412">
    <property type="entry name" value="HAD-like_sf"/>
</dbReference>
<evidence type="ECO:0000256" key="16">
    <source>
        <dbReference type="ARBA" id="ARBA00029806"/>
    </source>
</evidence>
<gene>
    <name evidence="20" type="primary">mgtA</name>
    <name evidence="20" type="ORF">QNI22_06665</name>
</gene>
<keyword evidence="14 18" id="KW-1133">Transmembrane helix</keyword>
<dbReference type="SFLD" id="SFLDF00027">
    <property type="entry name" value="p-type_atpase"/>
    <property type="match status" value="1"/>
</dbReference>
<keyword evidence="11" id="KW-0067">ATP-binding</keyword>
<comment type="caution">
    <text evidence="20">The sequence shown here is derived from an EMBL/GenBank/DDBJ whole genome shotgun (WGS) entry which is preliminary data.</text>
</comment>
<keyword evidence="13" id="KW-1278">Translocase</keyword>
<evidence type="ECO:0000256" key="8">
    <source>
        <dbReference type="ARBA" id="ARBA00022553"/>
    </source>
</evidence>
<keyword evidence="6" id="KW-1003">Cell membrane</keyword>
<evidence type="ECO:0000256" key="10">
    <source>
        <dbReference type="ARBA" id="ARBA00022741"/>
    </source>
</evidence>
<evidence type="ECO:0000256" key="14">
    <source>
        <dbReference type="ARBA" id="ARBA00022989"/>
    </source>
</evidence>
<feature type="transmembrane region" description="Helical" evidence="18">
    <location>
        <begin position="52"/>
        <end position="77"/>
    </location>
</feature>
<sequence>MISIEKFWSLSPEILFSHLKTHTNGLTDTQAIKRLQKQQKQNHIRKAWQRDILLLLSQYKSPLIGLLLLAVVLSLAAGEYSDSLIVIIVLLFTGLLGFFQERNAGRAVEKLQALVHINAQVKRAGIVKQVPIHEIVPGDIVLLSAGNIIPADAYILESNDLHVSESVLTGESYPTEKQVGICSENLSLSQVKNAVFQGTSVISGSATVLIVQTGQQTELGKIVSSLETASEETFFEKGIRRFGYLLMRLTLIICLLLVIVNVGLDKPFMDSLLFALALAVGIAPELLPAIVTITLSAGARRMAARKVIVKKLSAIQNMGAITILCCDKTGTLTEGNVEVNSVVGIDGQYSSKTSIYAHWNAVQESGFCNPIDEALRKLTNTDINSWNTKLYKKTGELPYDFIRKRLSIALIIENQQLLITKGAVDNIVACCSYAEEPDGNKVAIDSVRSSLQRQTEQFCSQGLRIIGVCYKPISFDINVSKEQEKEMIFLGFITFVDPPKQGVVESVRRLKETGIALKLISGDNRLVVKHVATQIGLRCQTILTGSDLHHISSQALERKVEQVDVFAEIEPSQKERIIKALQQGGSTVGYLGDGINDANALKASDVGISTENAVDVAREAADFVLLEKNIDVLCEAIVEGRKTFVNTLKYIFVTTSANFGNMFSVAVSSLVLPFLPLLPTQILLTNFLSDIPSLAIASDKVDAELIAKPRKWDMKIIQRFMYVFGVQSSLFDFLTFYILLAIFHTKPKEFRTGWFIESVISEILILLVIRTRHLFFQSLPSSYLIWASLITCSIVFALPYLPFASAFDLYPLSGKLLAAMVGIAILYIVLTEITKRLFVKSIL</sequence>
<evidence type="ECO:0000256" key="9">
    <source>
        <dbReference type="ARBA" id="ARBA00022692"/>
    </source>
</evidence>
<comment type="function">
    <text evidence="1">Mediates magnesium influx to the cytosol.</text>
</comment>
<dbReference type="SUPFAM" id="SSF81665">
    <property type="entry name" value="Calcium ATPase, transmembrane domain M"/>
    <property type="match status" value="1"/>
</dbReference>
<feature type="transmembrane region" description="Helical" evidence="18">
    <location>
        <begin position="783"/>
        <end position="803"/>
    </location>
</feature>
<evidence type="ECO:0000256" key="13">
    <source>
        <dbReference type="ARBA" id="ARBA00022967"/>
    </source>
</evidence>
<protein>
    <recommendedName>
        <fullName evidence="5">Magnesium-transporting ATPase, P-type 1</fullName>
        <ecNumber evidence="4">7.2.2.14</ecNumber>
    </recommendedName>
    <alternativeName>
        <fullName evidence="16">Mg(2+) transport ATPase, P-type 1</fullName>
    </alternativeName>
</protein>
<dbReference type="InterPro" id="IPR008250">
    <property type="entry name" value="ATPase_P-typ_transduc_dom_A_sf"/>
</dbReference>
<accession>A0AAE3R3Q8</accession>
<keyword evidence="21" id="KW-1185">Reference proteome</keyword>
<dbReference type="Gene3D" id="3.40.1110.10">
    <property type="entry name" value="Calcium-transporting ATPase, cytoplasmic domain N"/>
    <property type="match status" value="1"/>
</dbReference>
<dbReference type="SFLD" id="SFLDG00002">
    <property type="entry name" value="C1.7:_P-type_atpase_like"/>
    <property type="match status" value="1"/>
</dbReference>
<dbReference type="InterPro" id="IPR044492">
    <property type="entry name" value="P_typ_ATPase_HD_dom"/>
</dbReference>
<dbReference type="Gene3D" id="3.40.50.1000">
    <property type="entry name" value="HAD superfamily/HAD-like"/>
    <property type="match status" value="1"/>
</dbReference>
<evidence type="ECO:0000256" key="11">
    <source>
        <dbReference type="ARBA" id="ARBA00022840"/>
    </source>
</evidence>
<evidence type="ECO:0000256" key="17">
    <source>
        <dbReference type="ARBA" id="ARBA00047295"/>
    </source>
</evidence>
<evidence type="ECO:0000256" key="3">
    <source>
        <dbReference type="ARBA" id="ARBA00008746"/>
    </source>
</evidence>
<dbReference type="Proteomes" id="UP001232063">
    <property type="component" value="Unassembled WGS sequence"/>
</dbReference>
<keyword evidence="15 18" id="KW-0472">Membrane</keyword>
<dbReference type="SFLD" id="SFLDS00003">
    <property type="entry name" value="Haloacid_Dehalogenase"/>
    <property type="match status" value="1"/>
</dbReference>